<dbReference type="AlphaFoldDB" id="A0A6V7CNF1"/>
<feature type="domain" description="AAA" evidence="1">
    <location>
        <begin position="12"/>
        <end position="206"/>
    </location>
</feature>
<gene>
    <name evidence="2" type="ORF">CFBP7900_12430</name>
</gene>
<protein>
    <recommendedName>
        <fullName evidence="1">AAA domain-containing protein</fullName>
    </recommendedName>
</protein>
<name>A0A6V7CNF1_9XANT</name>
<dbReference type="Gene3D" id="3.40.50.300">
    <property type="entry name" value="P-loop containing nucleotide triphosphate hydrolases"/>
    <property type="match status" value="1"/>
</dbReference>
<reference evidence="2 3" key="1">
    <citation type="submission" date="2020-07" db="EMBL/GenBank/DDBJ databases">
        <authorList>
            <person name="Pothier F. J."/>
        </authorList>
    </citation>
    <scope>NUCLEOTIDE SEQUENCE [LARGE SCALE GENOMIC DNA]</scope>
    <source>
        <strain evidence="2 3">CFBP 7900</strain>
    </source>
</reference>
<organism evidence="2 3">
    <name type="scientific">Xanthomonas hortorum pv. carotae</name>
    <dbReference type="NCBI Taxonomy" id="487904"/>
    <lineage>
        <taxon>Bacteria</taxon>
        <taxon>Pseudomonadati</taxon>
        <taxon>Pseudomonadota</taxon>
        <taxon>Gammaproteobacteria</taxon>
        <taxon>Lysobacterales</taxon>
        <taxon>Lysobacteraceae</taxon>
        <taxon>Xanthomonas</taxon>
    </lineage>
</organism>
<dbReference type="EMBL" id="CAJDKC010000003">
    <property type="protein sequence ID" value="CAD0319025.1"/>
    <property type="molecule type" value="Genomic_DNA"/>
</dbReference>
<dbReference type="SUPFAM" id="SSF52540">
    <property type="entry name" value="P-loop containing nucleoside triphosphate hydrolases"/>
    <property type="match status" value="1"/>
</dbReference>
<dbReference type="Proteomes" id="UP000587508">
    <property type="component" value="Unassembled WGS sequence"/>
</dbReference>
<sequence length="294" mass="32902">MAKNIESKKTPVLAVLNMKGGVGKTTIAANVMRLLYKQFSKRTILVDFDPQFNLTQLLYTQDKYEKLKNEKRTILSIMESEPETSLFKVTSASTPPPKLSEVSVTVKRLQDSVADLRLVPGDFGLVKYSLIEDPKTLTPVKERFKTFIKEAKEDSDLVCIDCNPSSSFMTVCALEAATHVLVPVRPDRFSILGLELLDTFVNDLHTLKVKPKFIVVLNDIPRNNYDPTVENQLRAHPNFGKKTLSTPLYYSRVLTASHSYTGFATDKKGSYVGRATANVQKLARELGIELGLDK</sequence>
<accession>A0A6V7CNF1</accession>
<evidence type="ECO:0000313" key="2">
    <source>
        <dbReference type="EMBL" id="CAD0319015.1"/>
    </source>
</evidence>
<dbReference type="InterPro" id="IPR050678">
    <property type="entry name" value="DNA_Partitioning_ATPase"/>
</dbReference>
<evidence type="ECO:0000259" key="1">
    <source>
        <dbReference type="Pfam" id="PF13614"/>
    </source>
</evidence>
<comment type="caution">
    <text evidence="2">The sequence shown here is derived from an EMBL/GenBank/DDBJ whole genome shotgun (WGS) entry which is preliminary data.</text>
</comment>
<dbReference type="Pfam" id="PF13614">
    <property type="entry name" value="AAA_31"/>
    <property type="match status" value="1"/>
</dbReference>
<dbReference type="CDD" id="cd02042">
    <property type="entry name" value="ParAB_family"/>
    <property type="match status" value="1"/>
</dbReference>
<dbReference type="PANTHER" id="PTHR13696:SF99">
    <property type="entry name" value="COBYRINIC ACID AC-DIAMIDE SYNTHASE"/>
    <property type="match status" value="1"/>
</dbReference>
<dbReference type="EMBL" id="CAJDKC010000003">
    <property type="protein sequence ID" value="CAD0319015.1"/>
    <property type="molecule type" value="Genomic_DNA"/>
</dbReference>
<dbReference type="InterPro" id="IPR025669">
    <property type="entry name" value="AAA_dom"/>
</dbReference>
<proteinExistence type="predicted"/>
<dbReference type="InterPro" id="IPR027417">
    <property type="entry name" value="P-loop_NTPase"/>
</dbReference>
<dbReference type="PANTHER" id="PTHR13696">
    <property type="entry name" value="P-LOOP CONTAINING NUCLEOSIDE TRIPHOSPHATE HYDROLASE"/>
    <property type="match status" value="1"/>
</dbReference>
<evidence type="ECO:0000313" key="3">
    <source>
        <dbReference type="Proteomes" id="UP000587508"/>
    </source>
</evidence>